<dbReference type="FunFam" id="3.20.20.100:FF:000015">
    <property type="entry name" value="Oxidoreductase, aldo/keto reductase family"/>
    <property type="match status" value="1"/>
</dbReference>
<dbReference type="CDD" id="cd19071">
    <property type="entry name" value="AKR_AKR1-5-like"/>
    <property type="match status" value="1"/>
</dbReference>
<dbReference type="InterPro" id="IPR036812">
    <property type="entry name" value="NAD(P)_OxRdtase_dom_sf"/>
</dbReference>
<evidence type="ECO:0000256" key="1">
    <source>
        <dbReference type="ARBA" id="ARBA00007905"/>
    </source>
</evidence>
<dbReference type="PROSITE" id="PS00798">
    <property type="entry name" value="ALDOKETO_REDUCTASE_1"/>
    <property type="match status" value="1"/>
</dbReference>
<dbReference type="EMBL" id="ML143398">
    <property type="protein sequence ID" value="TBU31733.1"/>
    <property type="molecule type" value="Genomic_DNA"/>
</dbReference>
<feature type="active site" description="Proton donor" evidence="3">
    <location>
        <position position="59"/>
    </location>
</feature>
<evidence type="ECO:0000313" key="7">
    <source>
        <dbReference type="EMBL" id="TBU31733.1"/>
    </source>
</evidence>
<name>A0A4V2K177_9APHY</name>
<dbReference type="AlphaFoldDB" id="A0A4V2K177"/>
<dbReference type="InterPro" id="IPR023210">
    <property type="entry name" value="NADP_OxRdtase_dom"/>
</dbReference>
<evidence type="ECO:0000256" key="4">
    <source>
        <dbReference type="PIRSR" id="PIRSR000097-2"/>
    </source>
</evidence>
<dbReference type="SUPFAM" id="SSF51430">
    <property type="entry name" value="NAD(P)-linked oxidoreductase"/>
    <property type="match status" value="1"/>
</dbReference>
<reference evidence="7" key="1">
    <citation type="submission" date="2019-01" db="EMBL/GenBank/DDBJ databases">
        <title>Draft genome sequences of three monokaryotic isolates of the white-rot basidiomycete fungus Dichomitus squalens.</title>
        <authorList>
            <consortium name="DOE Joint Genome Institute"/>
            <person name="Lopez S.C."/>
            <person name="Andreopoulos B."/>
            <person name="Pangilinan J."/>
            <person name="Lipzen A."/>
            <person name="Riley R."/>
            <person name="Ahrendt S."/>
            <person name="Ng V."/>
            <person name="Barry K."/>
            <person name="Daum C."/>
            <person name="Grigoriev I.V."/>
            <person name="Hilden K.S."/>
            <person name="Makela M.R."/>
            <person name="de Vries R.P."/>
        </authorList>
    </citation>
    <scope>NUCLEOTIDE SEQUENCE [LARGE SCALE GENOMIC DNA]</scope>
    <source>
        <strain evidence="7">OM18370.1</strain>
    </source>
</reference>
<keyword evidence="2" id="KW-0560">Oxidoreductase</keyword>
<feature type="binding site" evidence="4">
    <location>
        <position position="117"/>
    </location>
    <ligand>
        <name>substrate</name>
    </ligand>
</feature>
<gene>
    <name evidence="7" type="ORF">BD311DRAFT_752362</name>
</gene>
<evidence type="ECO:0000259" key="6">
    <source>
        <dbReference type="Pfam" id="PF00248"/>
    </source>
</evidence>
<dbReference type="OrthoDB" id="416253at2759"/>
<dbReference type="GO" id="GO:0016491">
    <property type="term" value="F:oxidoreductase activity"/>
    <property type="evidence" value="ECO:0007669"/>
    <property type="project" value="UniProtKB-KW"/>
</dbReference>
<dbReference type="PANTHER" id="PTHR43827">
    <property type="entry name" value="2,5-DIKETO-D-GLUCONIC ACID REDUCTASE"/>
    <property type="match status" value="1"/>
</dbReference>
<feature type="site" description="Lowers pKa of active site Tyr" evidence="5">
    <location>
        <position position="84"/>
    </location>
</feature>
<dbReference type="InterPro" id="IPR020471">
    <property type="entry name" value="AKR"/>
</dbReference>
<evidence type="ECO:0000256" key="5">
    <source>
        <dbReference type="PIRSR" id="PIRSR000097-3"/>
    </source>
</evidence>
<evidence type="ECO:0000256" key="2">
    <source>
        <dbReference type="ARBA" id="ARBA00023002"/>
    </source>
</evidence>
<organism evidence="7">
    <name type="scientific">Dichomitus squalens</name>
    <dbReference type="NCBI Taxonomy" id="114155"/>
    <lineage>
        <taxon>Eukaryota</taxon>
        <taxon>Fungi</taxon>
        <taxon>Dikarya</taxon>
        <taxon>Basidiomycota</taxon>
        <taxon>Agaricomycotina</taxon>
        <taxon>Agaricomycetes</taxon>
        <taxon>Polyporales</taxon>
        <taxon>Polyporaceae</taxon>
        <taxon>Dichomitus</taxon>
    </lineage>
</organism>
<dbReference type="PRINTS" id="PR00069">
    <property type="entry name" value="ALDKETRDTASE"/>
</dbReference>
<evidence type="ECO:0000256" key="3">
    <source>
        <dbReference type="PIRSR" id="PIRSR000097-1"/>
    </source>
</evidence>
<proteinExistence type="inferred from homology"/>
<dbReference type="InterPro" id="IPR018170">
    <property type="entry name" value="Aldo/ket_reductase_CS"/>
</dbReference>
<dbReference type="PANTHER" id="PTHR43827:SF13">
    <property type="entry name" value="ALDO_KETO REDUCTASE FAMILY PROTEIN"/>
    <property type="match status" value="1"/>
</dbReference>
<dbReference type="Gene3D" id="3.20.20.100">
    <property type="entry name" value="NADP-dependent oxidoreductase domain"/>
    <property type="match status" value="1"/>
</dbReference>
<dbReference type="Pfam" id="PF00248">
    <property type="entry name" value="Aldo_ket_red"/>
    <property type="match status" value="1"/>
</dbReference>
<feature type="domain" description="NADP-dependent oxidoreductase" evidence="6">
    <location>
        <begin position="40"/>
        <end position="268"/>
    </location>
</feature>
<accession>A0A4V2K177</accession>
<dbReference type="Proteomes" id="UP000292957">
    <property type="component" value="Unassembled WGS sequence"/>
</dbReference>
<dbReference type="PIRSF" id="PIRSF000097">
    <property type="entry name" value="AKR"/>
    <property type="match status" value="1"/>
</dbReference>
<sequence>MQSHYMSVETLAVTSSIRLSTGYDMPRLGFGVYQNYTTHDSVLEALRAGYRLVDTAQAYRNEAGVGSALRASGLPREEVFLTTKCISKTHGYEKTSHAVDVSLERLGVDYIDLFLIHDPFKGRDLRLETYRALLDAQRARKIRTVGVSNFGIKHLEELRNAGLKTPSVNQIELHPFCQQRPIVAYCHEQGIVVQAYSPLVRGQLDHAVFEQLAHKHKRDPAQILLRWSLQKGYVPLPKSAKTTRIRSNADLYNFSLDVEDIELLDGLDKGKDGAVTWNPVDAE</sequence>
<dbReference type="PROSITE" id="PS00062">
    <property type="entry name" value="ALDOKETO_REDUCTASE_2"/>
    <property type="match status" value="1"/>
</dbReference>
<protein>
    <submittedName>
        <fullName evidence="7">Aldo/keto reductase</fullName>
    </submittedName>
</protein>
<dbReference type="PROSITE" id="PS00063">
    <property type="entry name" value="ALDOKETO_REDUCTASE_3"/>
    <property type="match status" value="1"/>
</dbReference>
<comment type="similarity">
    <text evidence="1">Belongs to the aldo/keto reductase family.</text>
</comment>